<dbReference type="Proteomes" id="UP000639772">
    <property type="component" value="Unassembled WGS sequence"/>
</dbReference>
<proteinExistence type="predicted"/>
<name>A0A835U5T1_VANPL</name>
<keyword evidence="1" id="KW-0472">Membrane</keyword>
<keyword evidence="1" id="KW-1133">Transmembrane helix</keyword>
<comment type="caution">
    <text evidence="2">The sequence shown here is derived from an EMBL/GenBank/DDBJ whole genome shotgun (WGS) entry which is preliminary data.</text>
</comment>
<reference evidence="2 3" key="1">
    <citation type="journal article" date="2020" name="Nat. Food">
        <title>A phased Vanilla planifolia genome enables genetic improvement of flavour and production.</title>
        <authorList>
            <person name="Hasing T."/>
            <person name="Tang H."/>
            <person name="Brym M."/>
            <person name="Khazi F."/>
            <person name="Huang T."/>
            <person name="Chambers A.H."/>
        </authorList>
    </citation>
    <scope>NUCLEOTIDE SEQUENCE [LARGE SCALE GENOMIC DNA]</scope>
    <source>
        <tissue evidence="2">Leaf</tissue>
    </source>
</reference>
<evidence type="ECO:0000313" key="2">
    <source>
        <dbReference type="EMBL" id="KAG0449678.1"/>
    </source>
</evidence>
<keyword evidence="1" id="KW-0812">Transmembrane</keyword>
<protein>
    <submittedName>
        <fullName evidence="2">Uncharacterized protein</fullName>
    </submittedName>
</protein>
<feature type="transmembrane region" description="Helical" evidence="1">
    <location>
        <begin position="12"/>
        <end position="33"/>
    </location>
</feature>
<gene>
    <name evidence="2" type="ORF">HPP92_027110</name>
</gene>
<organism evidence="2 3">
    <name type="scientific">Vanilla planifolia</name>
    <name type="common">Vanilla</name>
    <dbReference type="NCBI Taxonomy" id="51239"/>
    <lineage>
        <taxon>Eukaryota</taxon>
        <taxon>Viridiplantae</taxon>
        <taxon>Streptophyta</taxon>
        <taxon>Embryophyta</taxon>
        <taxon>Tracheophyta</taxon>
        <taxon>Spermatophyta</taxon>
        <taxon>Magnoliopsida</taxon>
        <taxon>Liliopsida</taxon>
        <taxon>Asparagales</taxon>
        <taxon>Orchidaceae</taxon>
        <taxon>Vanilloideae</taxon>
        <taxon>Vanilleae</taxon>
        <taxon>Vanilla</taxon>
    </lineage>
</organism>
<dbReference type="AlphaFoldDB" id="A0A835U5T1"/>
<sequence>MENRVNRLMDLWFTVYTATKLLLEFFILGYSLISMMDVEVVDEPTDSKRMMKMMVVLRFYKKAFNEYLDPLASSHFTTEGVYCPRDLMLTDGDKDEGKRKK</sequence>
<evidence type="ECO:0000256" key="1">
    <source>
        <dbReference type="SAM" id="Phobius"/>
    </source>
</evidence>
<accession>A0A835U5T1</accession>
<dbReference type="OrthoDB" id="1718287at2759"/>
<evidence type="ECO:0000313" key="3">
    <source>
        <dbReference type="Proteomes" id="UP000639772"/>
    </source>
</evidence>
<dbReference type="EMBL" id="JADCNM010000162">
    <property type="protein sequence ID" value="KAG0449678.1"/>
    <property type="molecule type" value="Genomic_DNA"/>
</dbReference>